<evidence type="ECO:0000256" key="3">
    <source>
        <dbReference type="ARBA" id="ARBA00023082"/>
    </source>
</evidence>
<dbReference type="GO" id="GO:0003677">
    <property type="term" value="F:DNA binding"/>
    <property type="evidence" value="ECO:0007669"/>
    <property type="project" value="UniProtKB-KW"/>
</dbReference>
<evidence type="ECO:0000256" key="2">
    <source>
        <dbReference type="ARBA" id="ARBA00023015"/>
    </source>
</evidence>
<dbReference type="EMBL" id="AODQ01000031">
    <property type="protein sequence ID" value="EMR03222.1"/>
    <property type="molecule type" value="Genomic_DNA"/>
</dbReference>
<accession>M7N7J8</accession>
<evidence type="ECO:0000256" key="5">
    <source>
        <dbReference type="ARBA" id="ARBA00023163"/>
    </source>
</evidence>
<dbReference type="eggNOG" id="COG1595">
    <property type="taxonomic scope" value="Bacteria"/>
</dbReference>
<dbReference type="InterPro" id="IPR036388">
    <property type="entry name" value="WH-like_DNA-bd_sf"/>
</dbReference>
<keyword evidence="6" id="KW-0175">Coiled coil</keyword>
<name>M7N7J8_9BACT</name>
<dbReference type="InterPro" id="IPR014284">
    <property type="entry name" value="RNA_pol_sigma-70_dom"/>
</dbReference>
<keyword evidence="3" id="KW-0731">Sigma factor</keyword>
<evidence type="ECO:0000313" key="8">
    <source>
        <dbReference type="Proteomes" id="UP000011910"/>
    </source>
</evidence>
<comment type="caution">
    <text evidence="7">The sequence shown here is derived from an EMBL/GenBank/DDBJ whole genome shotgun (WGS) entry which is preliminary data.</text>
</comment>
<dbReference type="NCBIfam" id="TIGR02937">
    <property type="entry name" value="sigma70-ECF"/>
    <property type="match status" value="1"/>
</dbReference>
<dbReference type="InterPro" id="IPR013324">
    <property type="entry name" value="RNA_pol_sigma_r3/r4-like"/>
</dbReference>
<comment type="similarity">
    <text evidence="1">Belongs to the sigma-70 factor family. ECF subfamily.</text>
</comment>
<sequence length="194" mass="22527">MSAPGTASSLEEDRLLLEQVKSGQEAPLVELYRRLKPEFVYWLSSNYSLPFETAEEIFQLVMVLFYENVMNQKLSELNSSLKTYLFAIGKNKALEFQRKKQKISFMEDLSVYHDRADEAMEEQELELQKETTLQQVARAMEALNEGCRKIISLFYYNKSSMRDIMAAMGYATEAVARNQRYRCVQKLKTLLQAS</sequence>
<dbReference type="Proteomes" id="UP000011910">
    <property type="component" value="Unassembled WGS sequence"/>
</dbReference>
<dbReference type="Gene3D" id="1.10.1740.10">
    <property type="match status" value="1"/>
</dbReference>
<dbReference type="PANTHER" id="PTHR43133:SF8">
    <property type="entry name" value="RNA POLYMERASE SIGMA FACTOR HI_1459-RELATED"/>
    <property type="match status" value="1"/>
</dbReference>
<dbReference type="SUPFAM" id="SSF88659">
    <property type="entry name" value="Sigma3 and sigma4 domains of RNA polymerase sigma factors"/>
    <property type="match status" value="1"/>
</dbReference>
<dbReference type="InterPro" id="IPR039425">
    <property type="entry name" value="RNA_pol_sigma-70-like"/>
</dbReference>
<dbReference type="GO" id="GO:0016987">
    <property type="term" value="F:sigma factor activity"/>
    <property type="evidence" value="ECO:0007669"/>
    <property type="project" value="UniProtKB-KW"/>
</dbReference>
<dbReference type="InterPro" id="IPR013325">
    <property type="entry name" value="RNA_pol_sigma_r2"/>
</dbReference>
<keyword evidence="8" id="KW-1185">Reference proteome</keyword>
<evidence type="ECO:0000256" key="1">
    <source>
        <dbReference type="ARBA" id="ARBA00010641"/>
    </source>
</evidence>
<keyword evidence="2" id="KW-0805">Transcription regulation</keyword>
<dbReference type="PANTHER" id="PTHR43133">
    <property type="entry name" value="RNA POLYMERASE ECF-TYPE SIGMA FACTO"/>
    <property type="match status" value="1"/>
</dbReference>
<proteinExistence type="inferred from homology"/>
<keyword evidence="4" id="KW-0238">DNA-binding</keyword>
<organism evidence="7 8">
    <name type="scientific">Cesiribacter andamanensis AMV16</name>
    <dbReference type="NCBI Taxonomy" id="1279009"/>
    <lineage>
        <taxon>Bacteria</taxon>
        <taxon>Pseudomonadati</taxon>
        <taxon>Bacteroidota</taxon>
        <taxon>Cytophagia</taxon>
        <taxon>Cytophagales</taxon>
        <taxon>Cesiribacteraceae</taxon>
        <taxon>Cesiribacter</taxon>
    </lineage>
</organism>
<dbReference type="OrthoDB" id="1099849at2"/>
<reference evidence="7 8" key="1">
    <citation type="journal article" date="2013" name="Genome Announc.">
        <title>Draft Genome Sequence of Cesiribacter andamanensis Strain AMV16T, Isolated from a Soil Sample from a Mud Volcano in the Andaman Islands, India.</title>
        <authorList>
            <person name="Shivaji S."/>
            <person name="Ara S."/>
            <person name="Begum Z."/>
            <person name="Srinivas T.N."/>
            <person name="Singh A."/>
            <person name="Kumar Pinnaka A."/>
        </authorList>
    </citation>
    <scope>NUCLEOTIDE SEQUENCE [LARGE SCALE GENOMIC DNA]</scope>
    <source>
        <strain evidence="7 8">AMV16</strain>
    </source>
</reference>
<dbReference type="SUPFAM" id="SSF88946">
    <property type="entry name" value="Sigma2 domain of RNA polymerase sigma factors"/>
    <property type="match status" value="1"/>
</dbReference>
<feature type="coiled-coil region" evidence="6">
    <location>
        <begin position="113"/>
        <end position="142"/>
    </location>
</feature>
<dbReference type="Gene3D" id="1.10.10.10">
    <property type="entry name" value="Winged helix-like DNA-binding domain superfamily/Winged helix DNA-binding domain"/>
    <property type="match status" value="1"/>
</dbReference>
<dbReference type="RefSeq" id="WP_009195012.1">
    <property type="nucleotide sequence ID" value="NZ_AODQ01000031.1"/>
</dbReference>
<evidence type="ECO:0000256" key="4">
    <source>
        <dbReference type="ARBA" id="ARBA00023125"/>
    </source>
</evidence>
<dbReference type="STRING" id="1279009.ADICEAN_01615"/>
<dbReference type="GO" id="GO:0006352">
    <property type="term" value="P:DNA-templated transcription initiation"/>
    <property type="evidence" value="ECO:0007669"/>
    <property type="project" value="InterPro"/>
</dbReference>
<evidence type="ECO:0000313" key="7">
    <source>
        <dbReference type="EMBL" id="EMR03222.1"/>
    </source>
</evidence>
<evidence type="ECO:0000256" key="6">
    <source>
        <dbReference type="SAM" id="Coils"/>
    </source>
</evidence>
<keyword evidence="5" id="KW-0804">Transcription</keyword>
<protein>
    <submittedName>
        <fullName evidence="7">RNA polymerase sigma factor</fullName>
    </submittedName>
</protein>
<dbReference type="AlphaFoldDB" id="M7N7J8"/>
<gene>
    <name evidence="7" type="ORF">ADICEAN_01615</name>
</gene>